<proteinExistence type="predicted"/>
<dbReference type="Proteomes" id="UP001151760">
    <property type="component" value="Unassembled WGS sequence"/>
</dbReference>
<organism evidence="1 2">
    <name type="scientific">Tanacetum coccineum</name>
    <dbReference type="NCBI Taxonomy" id="301880"/>
    <lineage>
        <taxon>Eukaryota</taxon>
        <taxon>Viridiplantae</taxon>
        <taxon>Streptophyta</taxon>
        <taxon>Embryophyta</taxon>
        <taxon>Tracheophyta</taxon>
        <taxon>Spermatophyta</taxon>
        <taxon>Magnoliopsida</taxon>
        <taxon>eudicotyledons</taxon>
        <taxon>Gunneridae</taxon>
        <taxon>Pentapetalae</taxon>
        <taxon>asterids</taxon>
        <taxon>campanulids</taxon>
        <taxon>Asterales</taxon>
        <taxon>Asteraceae</taxon>
        <taxon>Asteroideae</taxon>
        <taxon>Anthemideae</taxon>
        <taxon>Anthemidinae</taxon>
        <taxon>Tanacetum</taxon>
    </lineage>
</organism>
<keyword evidence="2" id="KW-1185">Reference proteome</keyword>
<dbReference type="EMBL" id="BQNB010011997">
    <property type="protein sequence ID" value="GJS97864.1"/>
    <property type="molecule type" value="Genomic_DNA"/>
</dbReference>
<evidence type="ECO:0000313" key="1">
    <source>
        <dbReference type="EMBL" id="GJS97864.1"/>
    </source>
</evidence>
<accession>A0ABQ5A5D8</accession>
<reference evidence="1" key="1">
    <citation type="journal article" date="2022" name="Int. J. Mol. Sci.">
        <title>Draft Genome of Tanacetum Coccineum: Genomic Comparison of Closely Related Tanacetum-Family Plants.</title>
        <authorList>
            <person name="Yamashiro T."/>
            <person name="Shiraishi A."/>
            <person name="Nakayama K."/>
            <person name="Satake H."/>
        </authorList>
    </citation>
    <scope>NUCLEOTIDE SEQUENCE</scope>
</reference>
<evidence type="ECO:0000313" key="2">
    <source>
        <dbReference type="Proteomes" id="UP001151760"/>
    </source>
</evidence>
<gene>
    <name evidence="1" type="ORF">Tco_0819034</name>
</gene>
<reference evidence="1" key="2">
    <citation type="submission" date="2022-01" db="EMBL/GenBank/DDBJ databases">
        <authorList>
            <person name="Yamashiro T."/>
            <person name="Shiraishi A."/>
            <person name="Satake H."/>
            <person name="Nakayama K."/>
        </authorList>
    </citation>
    <scope>NUCLEOTIDE SEQUENCE</scope>
</reference>
<comment type="caution">
    <text evidence="1">The sequence shown here is derived from an EMBL/GenBank/DDBJ whole genome shotgun (WGS) entry which is preliminary data.</text>
</comment>
<name>A0ABQ5A5D8_9ASTR</name>
<protein>
    <submittedName>
        <fullName evidence="1">Uncharacterized protein</fullName>
    </submittedName>
</protein>
<sequence length="93" mass="11160">MYVYKLTRVDESSSYHGDMQAFLRRLDRQDLMTYTVYTLFMDGTPMEINMLVEKKYPLIKELLEKMLNLQLEAEEESTMAFELIKFIKSMLEE</sequence>